<comment type="caution">
    <text evidence="3">Lacks conserved residue(s) required for the propagation of feature annotation.</text>
</comment>
<keyword evidence="2 3" id="KW-0560">Oxidoreductase</keyword>
<accession>A0ABZ0JZQ2</accession>
<name>A0ABZ0JZQ2_9GAMM</name>
<dbReference type="GO" id="GO:0004604">
    <property type="term" value="F:phosphoadenylyl-sulfate reductase (thioredoxin) activity"/>
    <property type="evidence" value="ECO:0007669"/>
    <property type="project" value="UniProtKB-EC"/>
</dbReference>
<dbReference type="NCBIfam" id="NF002537">
    <property type="entry name" value="PRK02090.1"/>
    <property type="match status" value="1"/>
</dbReference>
<dbReference type="CDD" id="cd23945">
    <property type="entry name" value="PAPS_reductase"/>
    <property type="match status" value="1"/>
</dbReference>
<dbReference type="PANTHER" id="PTHR46509">
    <property type="entry name" value="PHOSPHOADENOSINE PHOSPHOSULFATE REDUCTASE"/>
    <property type="match status" value="1"/>
</dbReference>
<gene>
    <name evidence="3" type="primary">cysH</name>
    <name evidence="5" type="ORF">RGE70_02915</name>
</gene>
<dbReference type="NCBIfam" id="TIGR02057">
    <property type="entry name" value="PAPS_reductase"/>
    <property type="match status" value="1"/>
</dbReference>
<dbReference type="PIRSF" id="PIRSF000857">
    <property type="entry name" value="PAPS_reductase"/>
    <property type="match status" value="1"/>
</dbReference>
<protein>
    <recommendedName>
        <fullName evidence="3">Phosphoadenosine 5'-phosphosulfate reductase</fullName>
        <shortName evidence="3">PAPS reductase</shortName>
        <ecNumber evidence="3">1.8.4.8</ecNumber>
    </recommendedName>
    <alternativeName>
        <fullName evidence="3">3'-phosphoadenylylsulfate reductase</fullName>
    </alternativeName>
    <alternativeName>
        <fullName evidence="3">PAPS reductase, thioredoxin dependent</fullName>
    </alternativeName>
    <alternativeName>
        <fullName evidence="3">PAPS sulfotransferase</fullName>
    </alternativeName>
    <alternativeName>
        <fullName evidence="3">PAdoPS reductase</fullName>
    </alternativeName>
</protein>
<dbReference type="InterPro" id="IPR011800">
    <property type="entry name" value="PAPS_reductase_CysH"/>
</dbReference>
<dbReference type="Pfam" id="PF01507">
    <property type="entry name" value="PAPS_reduct"/>
    <property type="match status" value="1"/>
</dbReference>
<comment type="similarity">
    <text evidence="1 3">Belongs to the PAPS reductase family. CysH subfamily.</text>
</comment>
<evidence type="ECO:0000256" key="2">
    <source>
        <dbReference type="ARBA" id="ARBA00023002"/>
    </source>
</evidence>
<dbReference type="RefSeq" id="WP_310470060.1">
    <property type="nucleotide sequence ID" value="NZ_CP136522.1"/>
</dbReference>
<dbReference type="HAMAP" id="MF_00063">
    <property type="entry name" value="CysH"/>
    <property type="match status" value="1"/>
</dbReference>
<keyword evidence="6" id="KW-1185">Reference proteome</keyword>
<sequence>MPDLQIESVIAKEALVALLTAPEVEQQAELKKVNLFLDQLSPQQRVRWALQYLPGKAAVSSSFGIQAAVMLHLLNAEQPNVPVILTDTGYLFPQTYKFIDQLTEQLQLNLKVYASPLSAAWQEAKYGFLWLQGIDGLDRYNQINKVEPMQRALNELEVGTWFAGLRRSQSSTREALPVLAIHGNRYKMLPIIDWSNQQVHEYLTQFELPYHPLWEQGYVSVGDIHSSKPLEAGMTEEETRFNGIKRECGLHYDI</sequence>
<comment type="function">
    <text evidence="3">Catalyzes the formation of sulfite from phosphoadenosine 5'-phosphosulfate (PAPS) using thioredoxin as an electron donor.</text>
</comment>
<proteinExistence type="inferred from homology"/>
<organism evidence="5 6">
    <name type="scientific">Shewanella youngdeokensis</name>
    <dbReference type="NCBI Taxonomy" id="2999068"/>
    <lineage>
        <taxon>Bacteria</taxon>
        <taxon>Pseudomonadati</taxon>
        <taxon>Pseudomonadota</taxon>
        <taxon>Gammaproteobacteria</taxon>
        <taxon>Alteromonadales</taxon>
        <taxon>Shewanellaceae</taxon>
        <taxon>Shewanella</taxon>
    </lineage>
</organism>
<comment type="pathway">
    <text evidence="3">Sulfur metabolism; hydrogen sulfide biosynthesis; sulfite from sulfate: step 3/3.</text>
</comment>
<dbReference type="Proteomes" id="UP001529491">
    <property type="component" value="Chromosome"/>
</dbReference>
<feature type="active site" description="Nucleophile; cysteine thiosulfonate intermediate" evidence="3">
    <location>
        <position position="248"/>
    </location>
</feature>
<dbReference type="InterPro" id="IPR002500">
    <property type="entry name" value="PAPS_reduct_dom"/>
</dbReference>
<reference evidence="5 6" key="1">
    <citation type="submission" date="2023-10" db="EMBL/GenBank/DDBJ databases">
        <title>Complete genome sequence of Shewanella sp. DAU334.</title>
        <authorList>
            <person name="Lee Y.-S."/>
            <person name="Jeong H.-R."/>
            <person name="Hwang E.-J."/>
            <person name="Choi Y.-L."/>
            <person name="Kim G.-D."/>
        </authorList>
    </citation>
    <scope>NUCLEOTIDE SEQUENCE [LARGE SCALE GENOMIC DNA]</scope>
    <source>
        <strain evidence="5 6">DAU334</strain>
    </source>
</reference>
<comment type="catalytic activity">
    <reaction evidence="3">
        <text>[thioredoxin]-disulfide + sulfite + adenosine 3',5'-bisphosphate + 2 H(+) = [thioredoxin]-dithiol + 3'-phosphoadenylyl sulfate</text>
        <dbReference type="Rhea" id="RHEA:11724"/>
        <dbReference type="Rhea" id="RHEA-COMP:10698"/>
        <dbReference type="Rhea" id="RHEA-COMP:10700"/>
        <dbReference type="ChEBI" id="CHEBI:15378"/>
        <dbReference type="ChEBI" id="CHEBI:17359"/>
        <dbReference type="ChEBI" id="CHEBI:29950"/>
        <dbReference type="ChEBI" id="CHEBI:50058"/>
        <dbReference type="ChEBI" id="CHEBI:58339"/>
        <dbReference type="ChEBI" id="CHEBI:58343"/>
        <dbReference type="EC" id="1.8.4.8"/>
    </reaction>
</comment>
<feature type="domain" description="Phosphoadenosine phosphosulphate reductase" evidence="4">
    <location>
        <begin position="57"/>
        <end position="229"/>
    </location>
</feature>
<evidence type="ECO:0000313" key="6">
    <source>
        <dbReference type="Proteomes" id="UP001529491"/>
    </source>
</evidence>
<evidence type="ECO:0000256" key="1">
    <source>
        <dbReference type="ARBA" id="ARBA00009732"/>
    </source>
</evidence>
<dbReference type="NCBIfam" id="TIGR00434">
    <property type="entry name" value="cysH"/>
    <property type="match status" value="1"/>
</dbReference>
<keyword evidence="3" id="KW-0963">Cytoplasm</keyword>
<evidence type="ECO:0000256" key="3">
    <source>
        <dbReference type="HAMAP-Rule" id="MF_00063"/>
    </source>
</evidence>
<dbReference type="EC" id="1.8.4.8" evidence="3"/>
<dbReference type="EMBL" id="CP136522">
    <property type="protein sequence ID" value="WOT05797.1"/>
    <property type="molecule type" value="Genomic_DNA"/>
</dbReference>
<evidence type="ECO:0000313" key="5">
    <source>
        <dbReference type="EMBL" id="WOT05797.1"/>
    </source>
</evidence>
<evidence type="ECO:0000259" key="4">
    <source>
        <dbReference type="Pfam" id="PF01507"/>
    </source>
</evidence>
<comment type="subcellular location">
    <subcellularLocation>
        <location evidence="3">Cytoplasm</location>
    </subcellularLocation>
</comment>
<dbReference type="InterPro" id="IPR014729">
    <property type="entry name" value="Rossmann-like_a/b/a_fold"/>
</dbReference>
<dbReference type="SUPFAM" id="SSF52402">
    <property type="entry name" value="Adenine nucleotide alpha hydrolases-like"/>
    <property type="match status" value="1"/>
</dbReference>
<dbReference type="InterPro" id="IPR004511">
    <property type="entry name" value="PAPS/APS_Rdtase"/>
</dbReference>
<dbReference type="Gene3D" id="3.40.50.620">
    <property type="entry name" value="HUPs"/>
    <property type="match status" value="1"/>
</dbReference>
<dbReference type="PANTHER" id="PTHR46509:SF1">
    <property type="entry name" value="PHOSPHOADENOSINE PHOSPHOSULFATE REDUCTASE"/>
    <property type="match status" value="1"/>
</dbReference>